<reference evidence="1 2" key="1">
    <citation type="journal article" date="2018" name="Mol. Plant">
        <title>The genome of Artemisia annua provides insight into the evolution of Asteraceae family and artemisinin biosynthesis.</title>
        <authorList>
            <person name="Shen Q."/>
            <person name="Zhang L."/>
            <person name="Liao Z."/>
            <person name="Wang S."/>
            <person name="Yan T."/>
            <person name="Shi P."/>
            <person name="Liu M."/>
            <person name="Fu X."/>
            <person name="Pan Q."/>
            <person name="Wang Y."/>
            <person name="Lv Z."/>
            <person name="Lu X."/>
            <person name="Zhang F."/>
            <person name="Jiang W."/>
            <person name="Ma Y."/>
            <person name="Chen M."/>
            <person name="Hao X."/>
            <person name="Li L."/>
            <person name="Tang Y."/>
            <person name="Lv G."/>
            <person name="Zhou Y."/>
            <person name="Sun X."/>
            <person name="Brodelius P.E."/>
            <person name="Rose J.K.C."/>
            <person name="Tang K."/>
        </authorList>
    </citation>
    <scope>NUCLEOTIDE SEQUENCE [LARGE SCALE GENOMIC DNA]</scope>
    <source>
        <strain evidence="2">cv. Huhao1</strain>
        <tissue evidence="1">Leaf</tissue>
    </source>
</reference>
<organism evidence="1 2">
    <name type="scientific">Artemisia annua</name>
    <name type="common">Sweet wormwood</name>
    <dbReference type="NCBI Taxonomy" id="35608"/>
    <lineage>
        <taxon>Eukaryota</taxon>
        <taxon>Viridiplantae</taxon>
        <taxon>Streptophyta</taxon>
        <taxon>Embryophyta</taxon>
        <taxon>Tracheophyta</taxon>
        <taxon>Spermatophyta</taxon>
        <taxon>Magnoliopsida</taxon>
        <taxon>eudicotyledons</taxon>
        <taxon>Gunneridae</taxon>
        <taxon>Pentapetalae</taxon>
        <taxon>asterids</taxon>
        <taxon>campanulids</taxon>
        <taxon>Asterales</taxon>
        <taxon>Asteraceae</taxon>
        <taxon>Asteroideae</taxon>
        <taxon>Anthemideae</taxon>
        <taxon>Artemisiinae</taxon>
        <taxon>Artemisia</taxon>
    </lineage>
</organism>
<keyword evidence="2" id="KW-1185">Reference proteome</keyword>
<evidence type="ECO:0000313" key="2">
    <source>
        <dbReference type="Proteomes" id="UP000245207"/>
    </source>
</evidence>
<keyword evidence="1" id="KW-0238">DNA-binding</keyword>
<dbReference type="InterPro" id="IPR027417">
    <property type="entry name" value="P-loop_NTPase"/>
</dbReference>
<dbReference type="AlphaFoldDB" id="A0A2U1PC02"/>
<protein>
    <submittedName>
        <fullName evidence="1">DNA-binding protein SMUBP-2</fullName>
    </submittedName>
</protein>
<name>A0A2U1PC02_ARTAN</name>
<gene>
    <name evidence="1" type="ORF">CTI12_AA167230</name>
</gene>
<evidence type="ECO:0000313" key="1">
    <source>
        <dbReference type="EMBL" id="PWA83268.1"/>
    </source>
</evidence>
<dbReference type="OrthoDB" id="10543016at2759"/>
<dbReference type="GO" id="GO:0003677">
    <property type="term" value="F:DNA binding"/>
    <property type="evidence" value="ECO:0007669"/>
    <property type="project" value="UniProtKB-KW"/>
</dbReference>
<dbReference type="STRING" id="35608.A0A2U1PC02"/>
<dbReference type="Gene3D" id="3.40.50.300">
    <property type="entry name" value="P-loop containing nucleotide triphosphate hydrolases"/>
    <property type="match status" value="1"/>
</dbReference>
<comment type="caution">
    <text evidence="1">The sequence shown here is derived from an EMBL/GenBank/DDBJ whole genome shotgun (WGS) entry which is preliminary data.</text>
</comment>
<accession>A0A2U1PC02</accession>
<proteinExistence type="predicted"/>
<dbReference type="Proteomes" id="UP000245207">
    <property type="component" value="Unassembled WGS sequence"/>
</dbReference>
<sequence length="120" mass="13335">MPLILQLTTLLVRVPHRVKLVRVGHPARLLPQALDSTLDAQVLRGDNISLANDIRKETKASTVKLQKAKDSNTKKDIRNDSSSCRIFPDLNLGELHCESGDSFAYADQVNEAVGCRKWSI</sequence>
<dbReference type="EMBL" id="PKPP01001368">
    <property type="protein sequence ID" value="PWA83268.1"/>
    <property type="molecule type" value="Genomic_DNA"/>
</dbReference>